<accession>A0A486XND0</accession>
<name>A0A486XND0_9GAMM</name>
<sequence>MMSAWRRLQNLTKILKFYSVVVKRIGFLLLLTNLSRSKH</sequence>
<protein>
    <submittedName>
        <fullName evidence="1">Uncharacterized protein</fullName>
    </submittedName>
</protein>
<gene>
    <name evidence="1" type="ORF">BAL341_1696</name>
</gene>
<organism evidence="1">
    <name type="scientific">Rheinheimera sp. BAL341</name>
    <dbReference type="NCBI Taxonomy" id="1708203"/>
    <lineage>
        <taxon>Bacteria</taxon>
        <taxon>Pseudomonadati</taxon>
        <taxon>Pseudomonadota</taxon>
        <taxon>Gammaproteobacteria</taxon>
        <taxon>Chromatiales</taxon>
        <taxon>Chromatiaceae</taxon>
        <taxon>Rheinheimera</taxon>
    </lineage>
</organism>
<proteinExistence type="predicted"/>
<dbReference type="AlphaFoldDB" id="A0A486XND0"/>
<evidence type="ECO:0000313" key="1">
    <source>
        <dbReference type="EMBL" id="VHO04050.1"/>
    </source>
</evidence>
<dbReference type="EMBL" id="CAAJGR010000091">
    <property type="protein sequence ID" value="VHO04050.1"/>
    <property type="molecule type" value="Genomic_DNA"/>
</dbReference>
<reference evidence="1" key="1">
    <citation type="submission" date="2019-04" db="EMBL/GenBank/DDBJ databases">
        <authorList>
            <person name="Brambilla D."/>
        </authorList>
    </citation>
    <scope>NUCLEOTIDE SEQUENCE</scope>
    <source>
        <strain evidence="1">BAL1</strain>
    </source>
</reference>